<dbReference type="Proteomes" id="UP000663629">
    <property type="component" value="Plasmid p2"/>
</dbReference>
<dbReference type="Pfam" id="PF02910">
    <property type="entry name" value="Succ_DH_flav_C"/>
    <property type="match status" value="1"/>
</dbReference>
<keyword evidence="9" id="KW-1185">Reference proteome</keyword>
<dbReference type="InterPro" id="IPR037099">
    <property type="entry name" value="Fum_R/Succ_DH_flav-like_C_sf"/>
</dbReference>
<dbReference type="Gene3D" id="1.20.58.100">
    <property type="entry name" value="Fumarate reductase/succinate dehydrogenase flavoprotein-like, C-terminal domain"/>
    <property type="match status" value="1"/>
</dbReference>
<dbReference type="EMBL" id="CP070372">
    <property type="protein sequence ID" value="QRZ16265.1"/>
    <property type="molecule type" value="Genomic_DNA"/>
</dbReference>
<evidence type="ECO:0000256" key="5">
    <source>
        <dbReference type="ARBA" id="ARBA00048305"/>
    </source>
</evidence>
<keyword evidence="4" id="KW-0560">Oxidoreductase</keyword>
<evidence type="ECO:0000256" key="1">
    <source>
        <dbReference type="ARBA" id="ARBA00001974"/>
    </source>
</evidence>
<evidence type="ECO:0000256" key="2">
    <source>
        <dbReference type="ARBA" id="ARBA00022630"/>
    </source>
</evidence>
<dbReference type="InterPro" id="IPR003953">
    <property type="entry name" value="FAD-dep_OxRdtase_2_FAD-bd"/>
</dbReference>
<sequence>MAGAWAAIDARRAGASVVLVEKGWLGTSGVTATAGPGHWWVPPADRPAAIARRLAQSGGLNDPTWMERILETTWQSLPTLADVYDFPRNEQGQPQYRAMRGPEYMRALRRRLEGIGVTIIDHAPARELLRHSDGSIGGARGIRRPQGDTWQVEAGAVVLATGGTAFRSHLLGSRNNTGDGYLMAAEVGAQLSGMEFTAVYCVAPARTTMTRSMSFAFATYYDETGQVLPISGPDITRPLAQALMQGRVFADLGRTPADIQAQVPTISPNFMLPFRRWNIDPYAAKFEVTLHGEGTVRGIGGLRVEGPDCASGVPGLFVAGDAATRELVAGAISGGGNINSAWALSSGRWAGAGAARFALRSQRRGGARGAGRAGLHPTGRRRIDEGAILARVQDAMLSYDKVLFRHEAQMRASLTGLNEAWRELAEADRPARELAALVASARWSLRAALLRNESRGIHQRVDRPATDPAWARRISVHGLDRLRAFPEPIARTGS</sequence>
<dbReference type="InterPro" id="IPR036188">
    <property type="entry name" value="FAD/NAD-bd_sf"/>
</dbReference>
<dbReference type="SUPFAM" id="SSF51905">
    <property type="entry name" value="FAD/NAD(P)-binding domain"/>
    <property type="match status" value="1"/>
</dbReference>
<keyword evidence="2" id="KW-0285">Flavoprotein</keyword>
<feature type="domain" description="Fumarate reductase/succinate dehydrogenase flavoprotein-like C-terminal" evidence="7">
    <location>
        <begin position="430"/>
        <end position="470"/>
    </location>
</feature>
<proteinExistence type="predicted"/>
<evidence type="ECO:0000259" key="7">
    <source>
        <dbReference type="Pfam" id="PF02910"/>
    </source>
</evidence>
<keyword evidence="8" id="KW-0614">Plasmid</keyword>
<dbReference type="InterPro" id="IPR015939">
    <property type="entry name" value="Fum_Rdtase/Succ_DH_flav-like_C"/>
</dbReference>
<evidence type="ECO:0000256" key="3">
    <source>
        <dbReference type="ARBA" id="ARBA00022827"/>
    </source>
</evidence>
<keyword evidence="3" id="KW-0274">FAD</keyword>
<reference evidence="8 9" key="1">
    <citation type="submission" date="2021-02" db="EMBL/GenBank/DDBJ databases">
        <title>Paracoccus methylovroum sp.nov., a new methanol and methylamine utilizing methylotrophic denitrifer.</title>
        <authorList>
            <person name="Timsy T."/>
            <person name="Behrendt U."/>
            <person name="Ulrich A."/>
            <person name="Spanner T."/>
            <person name="Foesel B.U."/>
            <person name="Horn M.A."/>
            <person name="Kolb S."/>
        </authorList>
    </citation>
    <scope>NUCLEOTIDE SEQUENCE [LARGE SCALE GENOMIC DNA]</scope>
    <source>
        <strain evidence="8 9">H4-D09</strain>
        <plasmid evidence="8 9">p2</plasmid>
    </source>
</reference>
<dbReference type="InterPro" id="IPR005288">
    <property type="entry name" value="NadB"/>
</dbReference>
<name>A0ABX7JQT1_9RHOB</name>
<dbReference type="PANTHER" id="PTHR42716">
    <property type="entry name" value="L-ASPARTATE OXIDASE"/>
    <property type="match status" value="1"/>
</dbReference>
<comment type="catalytic activity">
    <reaction evidence="5">
        <text>L-aspartate + O2 = iminosuccinate + H2O2</text>
        <dbReference type="Rhea" id="RHEA:25876"/>
        <dbReference type="ChEBI" id="CHEBI:15379"/>
        <dbReference type="ChEBI" id="CHEBI:16240"/>
        <dbReference type="ChEBI" id="CHEBI:29991"/>
        <dbReference type="ChEBI" id="CHEBI:77875"/>
        <dbReference type="EC" id="1.4.3.16"/>
    </reaction>
    <physiologicalReaction direction="left-to-right" evidence="5">
        <dbReference type="Rhea" id="RHEA:25877"/>
    </physiologicalReaction>
</comment>
<evidence type="ECO:0000259" key="6">
    <source>
        <dbReference type="Pfam" id="PF00890"/>
    </source>
</evidence>
<dbReference type="SUPFAM" id="SSF46977">
    <property type="entry name" value="Succinate dehydrogenase/fumarate reductase flavoprotein C-terminal domain"/>
    <property type="match status" value="1"/>
</dbReference>
<dbReference type="PANTHER" id="PTHR42716:SF2">
    <property type="entry name" value="L-ASPARTATE OXIDASE, CHLOROPLASTIC"/>
    <property type="match status" value="1"/>
</dbReference>
<accession>A0ABX7JQT1</accession>
<comment type="cofactor">
    <cofactor evidence="1">
        <name>FAD</name>
        <dbReference type="ChEBI" id="CHEBI:57692"/>
    </cofactor>
</comment>
<gene>
    <name evidence="8" type="ORF">JWJ88_20895</name>
</gene>
<organism evidence="8 9">
    <name type="scientific">Paracoccus methylovorus</name>
    <dbReference type="NCBI Taxonomy" id="2812658"/>
    <lineage>
        <taxon>Bacteria</taxon>
        <taxon>Pseudomonadati</taxon>
        <taxon>Pseudomonadota</taxon>
        <taxon>Alphaproteobacteria</taxon>
        <taxon>Rhodobacterales</taxon>
        <taxon>Paracoccaceae</taxon>
        <taxon>Paracoccus</taxon>
    </lineage>
</organism>
<evidence type="ECO:0000313" key="8">
    <source>
        <dbReference type="EMBL" id="QRZ16265.1"/>
    </source>
</evidence>
<protein>
    <submittedName>
        <fullName evidence="8">FAD-binding protein</fullName>
    </submittedName>
</protein>
<evidence type="ECO:0000256" key="4">
    <source>
        <dbReference type="ARBA" id="ARBA00023002"/>
    </source>
</evidence>
<feature type="domain" description="FAD-dependent oxidoreductase 2 FAD-binding" evidence="6">
    <location>
        <begin position="1"/>
        <end position="198"/>
    </location>
</feature>
<dbReference type="Pfam" id="PF00890">
    <property type="entry name" value="FAD_binding_2"/>
    <property type="match status" value="1"/>
</dbReference>
<geneLocation type="plasmid" evidence="8 9">
    <name>p2</name>
</geneLocation>
<dbReference type="Gene3D" id="3.50.50.60">
    <property type="entry name" value="FAD/NAD(P)-binding domain"/>
    <property type="match status" value="1"/>
</dbReference>
<evidence type="ECO:0000313" key="9">
    <source>
        <dbReference type="Proteomes" id="UP000663629"/>
    </source>
</evidence>